<dbReference type="Pfam" id="PF16670">
    <property type="entry name" value="PI-PLC-C1"/>
    <property type="match status" value="1"/>
</dbReference>
<dbReference type="SUPFAM" id="SSF51695">
    <property type="entry name" value="PLC-like phosphodiesterases"/>
    <property type="match status" value="1"/>
</dbReference>
<evidence type="ECO:0000256" key="1">
    <source>
        <dbReference type="SAM" id="SignalP"/>
    </source>
</evidence>
<feature type="chain" id="PRO_5045372893" description="Calcium-dependent phosphoinositide phospholipase C" evidence="1">
    <location>
        <begin position="18"/>
        <end position="364"/>
    </location>
</feature>
<dbReference type="Gene3D" id="3.20.20.190">
    <property type="entry name" value="Phosphatidylinositol (PI) phosphodiesterase"/>
    <property type="match status" value="1"/>
</dbReference>
<dbReference type="InterPro" id="IPR017946">
    <property type="entry name" value="PLC-like_Pdiesterase_TIM-brl"/>
</dbReference>
<dbReference type="InterPro" id="IPR032075">
    <property type="entry name" value="PI-PLC-C1"/>
</dbReference>
<keyword evidence="3" id="KW-1185">Reference proteome</keyword>
<feature type="signal peptide" evidence="1">
    <location>
        <begin position="1"/>
        <end position="17"/>
    </location>
</feature>
<organism evidence="2 3">
    <name type="scientific">Luteibacter jiangsuensis</name>
    <dbReference type="NCBI Taxonomy" id="637577"/>
    <lineage>
        <taxon>Bacteria</taxon>
        <taxon>Pseudomonadati</taxon>
        <taxon>Pseudomonadota</taxon>
        <taxon>Gammaproteobacteria</taxon>
        <taxon>Lysobacterales</taxon>
        <taxon>Rhodanobacteraceae</taxon>
        <taxon>Luteibacter</taxon>
    </lineage>
</organism>
<keyword evidence="1" id="KW-0732">Signal</keyword>
<accession>A0ABT9SUW3</accession>
<dbReference type="Proteomes" id="UP001237737">
    <property type="component" value="Unassembled WGS sequence"/>
</dbReference>
<dbReference type="CDD" id="cd08589">
    <property type="entry name" value="PI-PLCc_SaPLC1_like"/>
    <property type="match status" value="1"/>
</dbReference>
<protein>
    <recommendedName>
        <fullName evidence="4">Calcium-dependent phosphoinositide phospholipase C</fullName>
    </recommendedName>
</protein>
<gene>
    <name evidence="2" type="ORF">J2T07_000493</name>
</gene>
<proteinExistence type="predicted"/>
<evidence type="ECO:0008006" key="4">
    <source>
        <dbReference type="Google" id="ProtNLM"/>
    </source>
</evidence>
<comment type="caution">
    <text evidence="2">The sequence shown here is derived from an EMBL/GenBank/DDBJ whole genome shotgun (WGS) entry which is preliminary data.</text>
</comment>
<evidence type="ECO:0000313" key="3">
    <source>
        <dbReference type="Proteomes" id="UP001237737"/>
    </source>
</evidence>
<dbReference type="EMBL" id="JAUSSK010000001">
    <property type="protein sequence ID" value="MDQ0008334.1"/>
    <property type="molecule type" value="Genomic_DNA"/>
</dbReference>
<sequence>MKMACLAAALLPCMSFAAPVTRINDVQYIGSHNSYHAGLATGEAEVWRRVDPATYAILAYSHPTLTRQLDDGVRQFELDIYGDAHGGRYAKPAVVAQVAAAGLVADAPFADPTVMAAPGFKVMHIQDLDQRSTCQPLQACLRELLAWSSAHPRHLPIFVLLETEETPLHLSFPTVVPEPFDIDAMDRLDAEIRNVFPRSAYIAPDDVRGNHASLNDAVRHGGWPSLDSARGKFVFLLDQHSVSKAYLTGHPSLRGRVMFTHATPGEDDAAFLEFNDGPPDEIARRVREGYLVRTRTDANLKEALRNDVQRRDAMFASGAQLLSTDFPAHEPASNGYVVAFPGGVTARCNPLRPRDTCTPAELTP</sequence>
<evidence type="ECO:0000313" key="2">
    <source>
        <dbReference type="EMBL" id="MDQ0008334.1"/>
    </source>
</evidence>
<name>A0ABT9SUW3_9GAMM</name>
<reference evidence="2 3" key="1">
    <citation type="submission" date="2023-07" db="EMBL/GenBank/DDBJ databases">
        <title>Sorghum-associated microbial communities from plants grown in Nebraska, USA.</title>
        <authorList>
            <person name="Schachtman D."/>
        </authorList>
    </citation>
    <scope>NUCLEOTIDE SEQUENCE [LARGE SCALE GENOMIC DNA]</scope>
    <source>
        <strain evidence="2 3">CC60</strain>
    </source>
</reference>